<organism evidence="2 3">
    <name type="scientific">Brachybacterium paraconglomeratum</name>
    <dbReference type="NCBI Taxonomy" id="173362"/>
    <lineage>
        <taxon>Bacteria</taxon>
        <taxon>Bacillati</taxon>
        <taxon>Actinomycetota</taxon>
        <taxon>Actinomycetes</taxon>
        <taxon>Micrococcales</taxon>
        <taxon>Dermabacteraceae</taxon>
        <taxon>Brachybacterium</taxon>
    </lineage>
</organism>
<dbReference type="Pfam" id="PF16242">
    <property type="entry name" value="Pyrid_ox_like"/>
    <property type="match status" value="1"/>
</dbReference>
<dbReference type="AlphaFoldDB" id="A0A3R8QSQ4"/>
<dbReference type="SUPFAM" id="SSF50475">
    <property type="entry name" value="FMN-binding split barrel"/>
    <property type="match status" value="1"/>
</dbReference>
<accession>A0A3R8QSQ4</accession>
<dbReference type="InterPro" id="IPR038725">
    <property type="entry name" value="YdaG_split_barrel_FMN-bd"/>
</dbReference>
<dbReference type="RefSeq" id="WP_126988853.1">
    <property type="nucleotide sequence ID" value="NZ_JALXWX010000088.1"/>
</dbReference>
<dbReference type="Gene3D" id="2.30.110.10">
    <property type="entry name" value="Electron Transport, Fmn-binding Protein, Chain A"/>
    <property type="match status" value="1"/>
</dbReference>
<dbReference type="GeneID" id="78122613"/>
<dbReference type="InterPro" id="IPR052917">
    <property type="entry name" value="Stress-Dev_Protein"/>
</dbReference>
<dbReference type="PANTHER" id="PTHR34818:SF1">
    <property type="entry name" value="PROTEIN BLI-3"/>
    <property type="match status" value="1"/>
</dbReference>
<dbReference type="Proteomes" id="UP000274327">
    <property type="component" value="Unassembled WGS sequence"/>
</dbReference>
<sequence length="161" mass="17118">MNGIEEFGQSDVVRILRGTELVMLTTALRDGALVSHPMTIQEVSDDVDVLFFVGLDSGHAEALRQGSAVNLAVAEGGTWLSVAGKAVFEDDRARIRALWTDEAEAYFPEGPEDENLGLLRFSGDSAQYWGVPGGKVAAVAQIVRARLTGDRPAGGTATTDL</sequence>
<name>A0A3R8QSQ4_9MICO</name>
<keyword evidence="3" id="KW-1185">Reference proteome</keyword>
<evidence type="ECO:0000259" key="1">
    <source>
        <dbReference type="Pfam" id="PF16242"/>
    </source>
</evidence>
<comment type="caution">
    <text evidence="2">The sequence shown here is derived from an EMBL/GenBank/DDBJ whole genome shotgun (WGS) entry which is preliminary data.</text>
</comment>
<dbReference type="PANTHER" id="PTHR34818">
    <property type="entry name" value="PROTEIN BLI-3"/>
    <property type="match status" value="1"/>
</dbReference>
<evidence type="ECO:0000313" key="3">
    <source>
        <dbReference type="Proteomes" id="UP000274327"/>
    </source>
</evidence>
<gene>
    <name evidence="2" type="ORF">DS079_16480</name>
</gene>
<reference evidence="2 3" key="1">
    <citation type="submission" date="2018-07" db="EMBL/GenBank/DDBJ databases">
        <title>Brachybacteriurn paraconglorneratum KCTC 9916.</title>
        <authorList>
            <person name="Li Y."/>
        </authorList>
    </citation>
    <scope>NUCLEOTIDE SEQUENCE [LARGE SCALE GENOMIC DNA]</scope>
    <source>
        <strain evidence="2 3">KCTC 9916</strain>
    </source>
</reference>
<dbReference type="InterPro" id="IPR012349">
    <property type="entry name" value="Split_barrel_FMN-bd"/>
</dbReference>
<feature type="domain" description="General stress protein FMN-binding split barrel" evidence="1">
    <location>
        <begin position="12"/>
        <end position="152"/>
    </location>
</feature>
<evidence type="ECO:0000313" key="2">
    <source>
        <dbReference type="EMBL" id="RRR17011.1"/>
    </source>
</evidence>
<dbReference type="EMBL" id="QOCI01000020">
    <property type="protein sequence ID" value="RRR17011.1"/>
    <property type="molecule type" value="Genomic_DNA"/>
</dbReference>
<protein>
    <submittedName>
        <fullName evidence="2">General stress protein</fullName>
    </submittedName>
</protein>
<proteinExistence type="predicted"/>